<evidence type="ECO:0000259" key="3">
    <source>
        <dbReference type="Pfam" id="PF20695"/>
    </source>
</evidence>
<gene>
    <name evidence="5" type="ORF">METZ01_LOCUS64385</name>
</gene>
<dbReference type="GO" id="GO:0005829">
    <property type="term" value="C:cytosol"/>
    <property type="evidence" value="ECO:0007669"/>
    <property type="project" value="TreeGrafter"/>
</dbReference>
<evidence type="ECO:0000313" key="5">
    <source>
        <dbReference type="EMBL" id="SVA11531.1"/>
    </source>
</evidence>
<dbReference type="GO" id="GO:0008694">
    <property type="term" value="F:4-hydroxy-3-polyprenylbenzoate decarboxylase activity"/>
    <property type="evidence" value="ECO:0007669"/>
    <property type="project" value="TreeGrafter"/>
</dbReference>
<dbReference type="InterPro" id="IPR002830">
    <property type="entry name" value="UbiD"/>
</dbReference>
<sequence length="619" mass="70395">MKGRIKPFHTTMNYFSLREFIDRLESENELIRIQEQVSPILEIAEITDRVSKQPGGGKALLFENVEGSSMPVLINAFGSKKRMNAALGVYDVEEIAKRIEHYLKIPPPTTLIEKAKLLPMLLQAAQFPPKIIGGSNAPCQEVVHLKNDVNLDQIPILQCWPLDAGRFITLPIVINRSLDRTVKNVGLYRMQIYDSKTTGMHWHIHKDGAHFFHEYRKQNKVMEIAVAIGADPASCYAASAPLPYGIDEFLLAGFIRKQSVPLVKCKTVDLEVPASAEIVLEGYIDPSEMRLEGPFGDHTGYYSQDGDYPVFHLTAITHRKNPIYLTTIVGKPPQEDFYLGRATERIFLPLLRTQLPEIVDMDMPVEGVFHNCVIVSINKRFPMQSRRLMNALWGLGQMSLVKTIITVDATVNVHNYDEVINLLLNKVNFERDLFFSEGILDVLNHASDNRLYGSKLGVDLTEKVEGEPGFGVNAPSALTDSVLPSTEEVKSYFPELNGCRFLNFSSQRPIMLAALNKTHSNQAKEFIETFFNEPKFSGVNILIVLEGHIDIENDSEVMWKFFNNLDPKRDFYFNKNRLGVDVTQKLKEEGYQQRWPEEIEMSKEIKERVDAKWDSIFKK</sequence>
<reference evidence="5" key="1">
    <citation type="submission" date="2018-05" db="EMBL/GenBank/DDBJ databases">
        <authorList>
            <person name="Lanie J.A."/>
            <person name="Ng W.-L."/>
            <person name="Kazmierczak K.M."/>
            <person name="Andrzejewski T.M."/>
            <person name="Davidsen T.M."/>
            <person name="Wayne K.J."/>
            <person name="Tettelin H."/>
            <person name="Glass J.I."/>
            <person name="Rusch D."/>
            <person name="Podicherti R."/>
            <person name="Tsui H.-C.T."/>
            <person name="Winkler M.E."/>
        </authorList>
    </citation>
    <scope>NUCLEOTIDE SEQUENCE</scope>
</reference>
<dbReference type="InterPro" id="IPR048304">
    <property type="entry name" value="UbiD_Rift_dom"/>
</dbReference>
<dbReference type="GO" id="GO:0006744">
    <property type="term" value="P:ubiquinone biosynthetic process"/>
    <property type="evidence" value="ECO:0007669"/>
    <property type="project" value="TreeGrafter"/>
</dbReference>
<dbReference type="Pfam" id="PF20695">
    <property type="entry name" value="UbiD_N"/>
    <property type="match status" value="1"/>
</dbReference>
<dbReference type="Pfam" id="PF01977">
    <property type="entry name" value="UbiD"/>
    <property type="match status" value="1"/>
</dbReference>
<dbReference type="InterPro" id="IPR022390">
    <property type="entry name" value="HBDC"/>
</dbReference>
<dbReference type="NCBIfam" id="TIGR00148">
    <property type="entry name" value="UbiD family decarboxylase"/>
    <property type="match status" value="1"/>
</dbReference>
<dbReference type="Pfam" id="PF20696">
    <property type="entry name" value="UbiD_C"/>
    <property type="match status" value="2"/>
</dbReference>
<feature type="domain" description="3-octaprenyl-4-hydroxybenzoate carboxy-lyase-like C-terminal" evidence="4">
    <location>
        <begin position="490"/>
        <end position="576"/>
    </location>
</feature>
<dbReference type="AlphaFoldDB" id="A0A381T7N3"/>
<proteinExistence type="inferred from homology"/>
<feature type="domain" description="3-octaprenyl-4-hydroxybenzoate carboxy-lyase-like Rift-related" evidence="2">
    <location>
        <begin position="134"/>
        <end position="332"/>
    </location>
</feature>
<dbReference type="SUPFAM" id="SSF143968">
    <property type="entry name" value="UbiD C-terminal domain-like"/>
    <property type="match status" value="2"/>
</dbReference>
<dbReference type="PANTHER" id="PTHR30108">
    <property type="entry name" value="3-OCTAPRENYL-4-HYDROXYBENZOATE CARBOXY-LYASE-RELATED"/>
    <property type="match status" value="1"/>
</dbReference>
<comment type="similarity">
    <text evidence="1">Belongs to the UbiD family.</text>
</comment>
<name>A0A381T7N3_9ZZZZ</name>
<dbReference type="InterPro" id="IPR049383">
    <property type="entry name" value="UbiD-like_N"/>
</dbReference>
<dbReference type="InterPro" id="IPR049381">
    <property type="entry name" value="UbiD-like_C"/>
</dbReference>
<evidence type="ECO:0000259" key="4">
    <source>
        <dbReference type="Pfam" id="PF20696"/>
    </source>
</evidence>
<dbReference type="NCBIfam" id="TIGR03701">
    <property type="entry name" value="mena_SCO4490"/>
    <property type="match status" value="1"/>
</dbReference>
<feature type="domain" description="3-octaprenyl-4-hydroxybenzoate carboxy-lyase-like C-terminal" evidence="4">
    <location>
        <begin position="338"/>
        <end position="459"/>
    </location>
</feature>
<evidence type="ECO:0000256" key="1">
    <source>
        <dbReference type="ARBA" id="ARBA00010021"/>
    </source>
</evidence>
<dbReference type="PANTHER" id="PTHR30108:SF17">
    <property type="entry name" value="FERULIC ACID DECARBOXYLASE 1"/>
    <property type="match status" value="1"/>
</dbReference>
<dbReference type="EMBL" id="UINC01004068">
    <property type="protein sequence ID" value="SVA11531.1"/>
    <property type="molecule type" value="Genomic_DNA"/>
</dbReference>
<protein>
    <submittedName>
        <fullName evidence="5">Uncharacterized protein</fullName>
    </submittedName>
</protein>
<accession>A0A381T7N3</accession>
<dbReference type="SUPFAM" id="SSF50475">
    <property type="entry name" value="FMN-binding split barrel"/>
    <property type="match status" value="1"/>
</dbReference>
<evidence type="ECO:0000259" key="2">
    <source>
        <dbReference type="Pfam" id="PF01977"/>
    </source>
</evidence>
<dbReference type="Gene3D" id="3.40.1670.10">
    <property type="entry name" value="UbiD C-terminal domain-like"/>
    <property type="match status" value="2"/>
</dbReference>
<feature type="domain" description="3-octaprenyl-4-hydroxybenzoate carboxy-lyase-like N-terminal" evidence="3">
    <location>
        <begin position="21"/>
        <end position="98"/>
    </location>
</feature>
<organism evidence="5">
    <name type="scientific">marine metagenome</name>
    <dbReference type="NCBI Taxonomy" id="408172"/>
    <lineage>
        <taxon>unclassified sequences</taxon>
        <taxon>metagenomes</taxon>
        <taxon>ecological metagenomes</taxon>
    </lineage>
</organism>